<sequence length="112" mass="12429">MKLIAAMIRPHILEEVRQALQSIGVNGLTVTEVKGYGRQQRHTELYRGMESHIDFASKVKLEVAIDDALLEQAIEAVSVIAKTGRYGDGKLFISELEQVFRIRTGESGAFAL</sequence>
<dbReference type="SMART" id="SM00938">
    <property type="entry name" value="P-II"/>
    <property type="match status" value="1"/>
</dbReference>
<evidence type="ECO:0000313" key="1">
    <source>
        <dbReference type="EMBL" id="RTE67414.1"/>
    </source>
</evidence>
<dbReference type="RefSeq" id="WP_126156624.1">
    <property type="nucleotide sequence ID" value="NZ_RQXW01000001.1"/>
</dbReference>
<dbReference type="GO" id="GO:0006808">
    <property type="term" value="P:regulation of nitrogen utilization"/>
    <property type="evidence" value="ECO:0007669"/>
    <property type="project" value="InterPro"/>
</dbReference>
<dbReference type="GO" id="GO:0005829">
    <property type="term" value="C:cytosol"/>
    <property type="evidence" value="ECO:0007669"/>
    <property type="project" value="TreeGrafter"/>
</dbReference>
<dbReference type="Proteomes" id="UP000283087">
    <property type="component" value="Unassembled WGS sequence"/>
</dbReference>
<dbReference type="EMBL" id="RQXW01000001">
    <property type="protein sequence ID" value="RTE67414.1"/>
    <property type="molecule type" value="Genomic_DNA"/>
</dbReference>
<dbReference type="GO" id="GO:0030234">
    <property type="term" value="F:enzyme regulator activity"/>
    <property type="evidence" value="ECO:0007669"/>
    <property type="project" value="InterPro"/>
</dbReference>
<accession>A0A430KVM0</accession>
<dbReference type="Pfam" id="PF00543">
    <property type="entry name" value="P-II"/>
    <property type="match status" value="1"/>
</dbReference>
<dbReference type="PANTHER" id="PTHR30115:SF11">
    <property type="entry name" value="NITROGEN REGULATORY PROTEIN P-II HOMOLOG"/>
    <property type="match status" value="1"/>
</dbReference>
<dbReference type="InterPro" id="IPR015867">
    <property type="entry name" value="N-reg_PII/ATP_PRibTrfase_C"/>
</dbReference>
<dbReference type="PRINTS" id="PR00340">
    <property type="entry name" value="PIIGLNB"/>
</dbReference>
<dbReference type="OrthoDB" id="9802729at2"/>
<reference evidence="1 2" key="1">
    <citation type="submission" date="2018-11" db="EMBL/GenBank/DDBJ databases">
        <title>The draft genome sequence of Amphritea opalescens ANRC-JH13T.</title>
        <authorList>
            <person name="Fang Z."/>
            <person name="Zhang Y."/>
            <person name="Han X."/>
        </authorList>
    </citation>
    <scope>NUCLEOTIDE SEQUENCE [LARGE SCALE GENOMIC DNA]</scope>
    <source>
        <strain evidence="1 2">ANRC-JH13</strain>
    </source>
</reference>
<dbReference type="AlphaFoldDB" id="A0A430KVM0"/>
<gene>
    <name evidence="1" type="ORF">EH243_00215</name>
</gene>
<dbReference type="SUPFAM" id="SSF54913">
    <property type="entry name" value="GlnB-like"/>
    <property type="match status" value="1"/>
</dbReference>
<dbReference type="InterPro" id="IPR002187">
    <property type="entry name" value="N-reg_PII"/>
</dbReference>
<keyword evidence="2" id="KW-1185">Reference proteome</keyword>
<dbReference type="InterPro" id="IPR011322">
    <property type="entry name" value="N-reg_PII-like_a/b"/>
</dbReference>
<protein>
    <submittedName>
        <fullName evidence="1">P-II family nitrogen regulator</fullName>
    </submittedName>
</protein>
<dbReference type="PANTHER" id="PTHR30115">
    <property type="entry name" value="NITROGEN REGULATORY PROTEIN P-II"/>
    <property type="match status" value="1"/>
</dbReference>
<organism evidence="1 2">
    <name type="scientific">Amphritea opalescens</name>
    <dbReference type="NCBI Taxonomy" id="2490544"/>
    <lineage>
        <taxon>Bacteria</taxon>
        <taxon>Pseudomonadati</taxon>
        <taxon>Pseudomonadota</taxon>
        <taxon>Gammaproteobacteria</taxon>
        <taxon>Oceanospirillales</taxon>
        <taxon>Oceanospirillaceae</taxon>
        <taxon>Amphritea</taxon>
    </lineage>
</organism>
<dbReference type="PROSITE" id="PS51343">
    <property type="entry name" value="PII_GLNB_DOM"/>
    <property type="match status" value="1"/>
</dbReference>
<evidence type="ECO:0000313" key="2">
    <source>
        <dbReference type="Proteomes" id="UP000283087"/>
    </source>
</evidence>
<dbReference type="Gene3D" id="3.30.70.120">
    <property type="match status" value="1"/>
</dbReference>
<name>A0A430KVM0_9GAMM</name>
<proteinExistence type="predicted"/>
<dbReference type="GO" id="GO:0005524">
    <property type="term" value="F:ATP binding"/>
    <property type="evidence" value="ECO:0007669"/>
    <property type="project" value="TreeGrafter"/>
</dbReference>
<comment type="caution">
    <text evidence="1">The sequence shown here is derived from an EMBL/GenBank/DDBJ whole genome shotgun (WGS) entry which is preliminary data.</text>
</comment>